<sequence length="566" mass="64921">MDFQHPLEKDFVPSPLSFDRVMEGRRIAAEDSRLLRLPVELLLSIVSYIESDKNTLASLALVNSDCRQLARSCQFRTVVFDYSQKSNALLDKLLVETLERRDSKGGRMKRPSLGACIRCIRAKLKFDLQTQATRPEKRADNYPAPEEELRSIMANWIEAIGDYHTRSKSSFDSTLAQLVPLLPRLEILDLPNLVAIDSTFLNLVANSRVKHLRHVRLHGYIGSDITMIRMEEGASWPLESLDIDIRLRFMDHEAHDLYSFGFWDSLFRACSSTLQSLTLNQEILVVKDLQKGKLGKPITFTAEFPRLKFLRIGAGIIICPSTLQRLLQSEHLSTLFIDPDRHLTAECLEQIDQLKSLQTLVWYGDSPPIARPATVHFLKVSPQLRAFVTYMDFSAPFQHEVLSALGTCSSLKVLSLQWRGTSIDNLSLDALSYLTSLEELHISSGQRYGWRHEWFVDHEVIQKRLCTLHRLRKLIFTRDSYQTDNGLEQAHRRRMAHHASRYSLLFKHLEWLHIGQLSFTFAPGDDGRVQESSAERDPWFSAQRHLLGRYTGSFIAHKIPNLPFGL</sequence>
<dbReference type="EMBL" id="PVWQ01000003">
    <property type="protein sequence ID" value="RDW86651.1"/>
    <property type="molecule type" value="Genomic_DNA"/>
</dbReference>
<dbReference type="GeneID" id="38113663"/>
<proteinExistence type="predicted"/>
<protein>
    <submittedName>
        <fullName evidence="1">Uncharacterized protein</fullName>
    </submittedName>
</protein>
<reference evidence="1 2" key="1">
    <citation type="journal article" date="2018" name="IMA Fungus">
        <title>IMA Genome-F 9: Draft genome sequence of Annulohypoxylon stygium, Aspergillus mulundensis, Berkeleyomyces basicola (syn. Thielaviopsis basicola), Ceratocystis smalleyi, two Cercospora beticola strains, Coleophoma cylindrospora, Fusarium fracticaudum, Phialophora cf. hyalina, and Morchella septimelata.</title>
        <authorList>
            <person name="Wingfield B.D."/>
            <person name="Bills G.F."/>
            <person name="Dong Y."/>
            <person name="Huang W."/>
            <person name="Nel W.J."/>
            <person name="Swalarsk-Parry B.S."/>
            <person name="Vaghefi N."/>
            <person name="Wilken P.M."/>
            <person name="An Z."/>
            <person name="de Beer Z.W."/>
            <person name="De Vos L."/>
            <person name="Chen L."/>
            <person name="Duong T.A."/>
            <person name="Gao Y."/>
            <person name="Hammerbacher A."/>
            <person name="Kikkert J.R."/>
            <person name="Li Y."/>
            <person name="Li H."/>
            <person name="Li K."/>
            <person name="Li Q."/>
            <person name="Liu X."/>
            <person name="Ma X."/>
            <person name="Naidoo K."/>
            <person name="Pethybridge S.J."/>
            <person name="Sun J."/>
            <person name="Steenkamp E.T."/>
            <person name="van der Nest M.A."/>
            <person name="van Wyk S."/>
            <person name="Wingfield M.J."/>
            <person name="Xiong C."/>
            <person name="Yue Q."/>
            <person name="Zhang X."/>
        </authorList>
    </citation>
    <scope>NUCLEOTIDE SEQUENCE [LARGE SCALE GENOMIC DNA]</scope>
    <source>
        <strain evidence="1 2">DSM 5745</strain>
    </source>
</reference>
<accession>A0A3D8SKF2</accession>
<name>A0A3D8SKF2_9EURO</name>
<dbReference type="OrthoDB" id="4523597at2759"/>
<keyword evidence="2" id="KW-1185">Reference proteome</keyword>
<comment type="caution">
    <text evidence="1">The sequence shown here is derived from an EMBL/GenBank/DDBJ whole genome shotgun (WGS) entry which is preliminary data.</text>
</comment>
<dbReference type="Proteomes" id="UP000256690">
    <property type="component" value="Unassembled WGS sequence"/>
</dbReference>
<dbReference type="InterPro" id="IPR032675">
    <property type="entry name" value="LRR_dom_sf"/>
</dbReference>
<dbReference type="AlphaFoldDB" id="A0A3D8SKF2"/>
<evidence type="ECO:0000313" key="1">
    <source>
        <dbReference type="EMBL" id="RDW86651.1"/>
    </source>
</evidence>
<gene>
    <name evidence="1" type="ORF">DSM5745_03293</name>
</gene>
<evidence type="ECO:0000313" key="2">
    <source>
        <dbReference type="Proteomes" id="UP000256690"/>
    </source>
</evidence>
<dbReference type="SUPFAM" id="SSF52047">
    <property type="entry name" value="RNI-like"/>
    <property type="match status" value="1"/>
</dbReference>
<dbReference type="RefSeq" id="XP_026606175.1">
    <property type="nucleotide sequence ID" value="XM_026745309.1"/>
</dbReference>
<dbReference type="Gene3D" id="3.80.10.10">
    <property type="entry name" value="Ribonuclease Inhibitor"/>
    <property type="match status" value="1"/>
</dbReference>
<organism evidence="1 2">
    <name type="scientific">Aspergillus mulundensis</name>
    <dbReference type="NCBI Taxonomy" id="1810919"/>
    <lineage>
        <taxon>Eukaryota</taxon>
        <taxon>Fungi</taxon>
        <taxon>Dikarya</taxon>
        <taxon>Ascomycota</taxon>
        <taxon>Pezizomycotina</taxon>
        <taxon>Eurotiomycetes</taxon>
        <taxon>Eurotiomycetidae</taxon>
        <taxon>Eurotiales</taxon>
        <taxon>Aspergillaceae</taxon>
        <taxon>Aspergillus</taxon>
        <taxon>Aspergillus subgen. Nidulantes</taxon>
    </lineage>
</organism>